<dbReference type="InterPro" id="IPR011146">
    <property type="entry name" value="HIT-like"/>
</dbReference>
<proteinExistence type="predicted"/>
<protein>
    <submittedName>
        <fullName evidence="3">HIT family protein</fullName>
    </submittedName>
</protein>
<dbReference type="Proteomes" id="UP000235025">
    <property type="component" value="Unassembled WGS sequence"/>
</dbReference>
<dbReference type="AlphaFoldDB" id="A0A2N6KG47"/>
<comment type="caution">
    <text evidence="3">The sequence shown here is derived from an EMBL/GenBank/DDBJ whole genome shotgun (WGS) entry which is preliminary data.</text>
</comment>
<reference evidence="3 4" key="1">
    <citation type="submission" date="2017-07" db="EMBL/GenBank/DDBJ databases">
        <title>Genomes of Fischerella (Mastigocladus) sp. strains.</title>
        <authorList>
            <person name="Miller S.R."/>
        </authorList>
    </citation>
    <scope>NUCLEOTIDE SEQUENCE [LARGE SCALE GENOMIC DNA]</scope>
    <source>
        <strain evidence="3 4">CCMEE 5268</strain>
    </source>
</reference>
<feature type="domain" description="HIT" evidence="2">
    <location>
        <begin position="17"/>
        <end position="119"/>
    </location>
</feature>
<dbReference type="Gene3D" id="3.30.428.10">
    <property type="entry name" value="HIT-like"/>
    <property type="match status" value="1"/>
</dbReference>
<dbReference type="PROSITE" id="PS51084">
    <property type="entry name" value="HIT_2"/>
    <property type="match status" value="1"/>
</dbReference>
<organism evidence="3 4">
    <name type="scientific">Fischerella thermalis CCMEE 5268</name>
    <dbReference type="NCBI Taxonomy" id="2019662"/>
    <lineage>
        <taxon>Bacteria</taxon>
        <taxon>Bacillati</taxon>
        <taxon>Cyanobacteriota</taxon>
        <taxon>Cyanophyceae</taxon>
        <taxon>Nostocales</taxon>
        <taxon>Hapalosiphonaceae</taxon>
        <taxon>Fischerella</taxon>
    </lineage>
</organism>
<dbReference type="GO" id="GO:0003824">
    <property type="term" value="F:catalytic activity"/>
    <property type="evidence" value="ECO:0007669"/>
    <property type="project" value="InterPro"/>
</dbReference>
<dbReference type="SUPFAM" id="SSF54197">
    <property type="entry name" value="HIT-like"/>
    <property type="match status" value="1"/>
</dbReference>
<name>A0A2N6KG47_9CYAN</name>
<evidence type="ECO:0000313" key="3">
    <source>
        <dbReference type="EMBL" id="PLZ98177.1"/>
    </source>
</evidence>
<gene>
    <name evidence="3" type="ORF">CEN50_12410</name>
</gene>
<evidence type="ECO:0000256" key="1">
    <source>
        <dbReference type="PROSITE-ProRule" id="PRU00464"/>
    </source>
</evidence>
<dbReference type="InterPro" id="IPR036265">
    <property type="entry name" value="HIT-like_sf"/>
</dbReference>
<dbReference type="RefSeq" id="WP_102172926.1">
    <property type="nucleotide sequence ID" value="NZ_NMQA01000135.1"/>
</dbReference>
<sequence length="162" mass="18317">MSKWLNLEEWQRLRSSEFCPVCQNGKPLGIVAELEASYLTSVEDAPMKGYCCLVLKRHAIEIHDLTTEEAAALMRDMQTTSKAVAEITQPIKMNYEIHGNSIPHLHVHFFPRYVGDPFENAPVNPRIISEPVYMAGEFAEFVRQLQKAIASITASMKTHKDA</sequence>
<evidence type="ECO:0000313" key="4">
    <source>
        <dbReference type="Proteomes" id="UP000235025"/>
    </source>
</evidence>
<dbReference type="Pfam" id="PF01230">
    <property type="entry name" value="HIT"/>
    <property type="match status" value="1"/>
</dbReference>
<accession>A0A2N6KG47</accession>
<feature type="short sequence motif" description="Histidine triad motif" evidence="1">
    <location>
        <begin position="104"/>
        <end position="108"/>
    </location>
</feature>
<evidence type="ECO:0000259" key="2">
    <source>
        <dbReference type="PROSITE" id="PS51084"/>
    </source>
</evidence>
<dbReference type="EMBL" id="NMQA01000135">
    <property type="protein sequence ID" value="PLZ98177.1"/>
    <property type="molecule type" value="Genomic_DNA"/>
</dbReference>